<feature type="transmembrane region" description="Helical" evidence="3">
    <location>
        <begin position="127"/>
        <end position="147"/>
    </location>
</feature>
<evidence type="ECO:0000256" key="3">
    <source>
        <dbReference type="SAM" id="Phobius"/>
    </source>
</evidence>
<organism evidence="4 5">
    <name type="scientific">Candidatus Scatomonas pullistercoris</name>
    <dbReference type="NCBI Taxonomy" id="2840920"/>
    <lineage>
        <taxon>Bacteria</taxon>
        <taxon>Bacillati</taxon>
        <taxon>Bacillota</taxon>
        <taxon>Clostridia</taxon>
        <taxon>Lachnospirales</taxon>
        <taxon>Lachnospiraceae</taxon>
        <taxon>Lachnospiraceae incertae sedis</taxon>
        <taxon>Candidatus Scatomonas</taxon>
    </lineage>
</organism>
<accession>A0A9D1P493</accession>
<evidence type="ECO:0000256" key="1">
    <source>
        <dbReference type="ARBA" id="ARBA00022692"/>
    </source>
</evidence>
<reference evidence="4" key="1">
    <citation type="submission" date="2020-10" db="EMBL/GenBank/DDBJ databases">
        <authorList>
            <person name="Gilroy R."/>
        </authorList>
    </citation>
    <scope>NUCLEOTIDE SEQUENCE</scope>
    <source>
        <strain evidence="4">CHK188-20938</strain>
    </source>
</reference>
<evidence type="ECO:0000313" key="5">
    <source>
        <dbReference type="Proteomes" id="UP000824169"/>
    </source>
</evidence>
<sequence length="406" mass="45298">MLCFRWVSVPDLRYTPYSHTGWLWKLEEVAEGIAWNYGTPEAVTAAADQTAFLLRIGMAVSVVLGILFIILAFRLKVRAAGFGRFYFLWNVFLTAAAFAWITDTNMALNILEGRENMFLTLTLSSHVQLTAAAYLQVLLAILLVPFLRKLLDSRKEYAAEFYQTRTETADRGIGKRTILAFVLILTAIPAVILFGIFFLNDRSDYFISICVIILSMLPFFLVFENRRPQAREIVVIAVMAGLAVAGRAAFFMLPQFKPTAAIVIITGISLGGEAGFLTGALAGFVSNFFYGQGPWTPWQMFSFGIIGFLAGLLFRRKRGKWKHFRVWVCLYGGLATLIIYGFLMDTSTVFMGMGAVQETAFLAAYLSGLPMNIIHGTASVIFLAVLGEPIMRKLDRIKKKYGILEP</sequence>
<proteinExistence type="predicted"/>
<keyword evidence="1 3" id="KW-0812">Transmembrane</keyword>
<dbReference type="PANTHER" id="PTHR37815:SF3">
    <property type="entry name" value="UPF0397 PROTEIN SPR0429"/>
    <property type="match status" value="1"/>
</dbReference>
<feature type="transmembrane region" description="Helical" evidence="3">
    <location>
        <begin position="52"/>
        <end position="73"/>
    </location>
</feature>
<dbReference type="GO" id="GO:0016020">
    <property type="term" value="C:membrane"/>
    <property type="evidence" value="ECO:0007669"/>
    <property type="project" value="InterPro"/>
</dbReference>
<feature type="transmembrane region" description="Helical" evidence="3">
    <location>
        <begin position="363"/>
        <end position="386"/>
    </location>
</feature>
<feature type="transmembrane region" description="Helical" evidence="3">
    <location>
        <begin position="85"/>
        <end position="102"/>
    </location>
</feature>
<feature type="transmembrane region" description="Helical" evidence="3">
    <location>
        <begin position="326"/>
        <end position="343"/>
    </location>
</feature>
<dbReference type="InterPro" id="IPR009825">
    <property type="entry name" value="ECF_substrate-spec-like"/>
</dbReference>
<dbReference type="Gene3D" id="1.10.1760.20">
    <property type="match status" value="1"/>
</dbReference>
<comment type="caution">
    <text evidence="4">The sequence shown here is derived from an EMBL/GenBank/DDBJ whole genome shotgun (WGS) entry which is preliminary data.</text>
</comment>
<gene>
    <name evidence="4" type="ORF">IAB71_10970</name>
</gene>
<reference evidence="4" key="2">
    <citation type="journal article" date="2021" name="PeerJ">
        <title>Extensive microbial diversity within the chicken gut microbiome revealed by metagenomics and culture.</title>
        <authorList>
            <person name="Gilroy R."/>
            <person name="Ravi A."/>
            <person name="Getino M."/>
            <person name="Pursley I."/>
            <person name="Horton D.L."/>
            <person name="Alikhan N.F."/>
            <person name="Baker D."/>
            <person name="Gharbi K."/>
            <person name="Hall N."/>
            <person name="Watson M."/>
            <person name="Adriaenssens E.M."/>
            <person name="Foster-Nyarko E."/>
            <person name="Jarju S."/>
            <person name="Secka A."/>
            <person name="Antonio M."/>
            <person name="Oren A."/>
            <person name="Chaudhuri R.R."/>
            <person name="La Ragione R."/>
            <person name="Hildebrand F."/>
            <person name="Pallen M.J."/>
        </authorList>
    </citation>
    <scope>NUCLEOTIDE SEQUENCE</scope>
    <source>
        <strain evidence="4">CHK188-20938</strain>
    </source>
</reference>
<evidence type="ECO:0000313" key="4">
    <source>
        <dbReference type="EMBL" id="HIV26281.1"/>
    </source>
</evidence>
<protein>
    <submittedName>
        <fullName evidence="4">ECF transporter S component</fullName>
    </submittedName>
</protein>
<dbReference type="AlphaFoldDB" id="A0A9D1P493"/>
<keyword evidence="2 3" id="KW-1133">Transmembrane helix</keyword>
<feature type="transmembrane region" description="Helical" evidence="3">
    <location>
        <begin position="205"/>
        <end position="223"/>
    </location>
</feature>
<dbReference type="Proteomes" id="UP000824169">
    <property type="component" value="Unassembled WGS sequence"/>
</dbReference>
<dbReference type="Pfam" id="PF07155">
    <property type="entry name" value="ECF-ribofla_trS"/>
    <property type="match status" value="1"/>
</dbReference>
<dbReference type="EMBL" id="DVOO01000032">
    <property type="protein sequence ID" value="HIV26281.1"/>
    <property type="molecule type" value="Genomic_DNA"/>
</dbReference>
<feature type="transmembrane region" description="Helical" evidence="3">
    <location>
        <begin position="295"/>
        <end position="314"/>
    </location>
</feature>
<evidence type="ECO:0000256" key="2">
    <source>
        <dbReference type="ARBA" id="ARBA00022989"/>
    </source>
</evidence>
<keyword evidence="3" id="KW-0472">Membrane</keyword>
<feature type="transmembrane region" description="Helical" evidence="3">
    <location>
        <begin position="178"/>
        <end position="199"/>
    </location>
</feature>
<name>A0A9D1P493_9FIRM</name>
<dbReference type="PANTHER" id="PTHR37815">
    <property type="entry name" value="UPF0397 PROTEIN BC_2624-RELATED"/>
    <property type="match status" value="1"/>
</dbReference>